<dbReference type="RefSeq" id="WP_377686273.1">
    <property type="nucleotide sequence ID" value="NZ_JBHMDZ010000014.1"/>
</dbReference>
<comment type="caution">
    <text evidence="1">The sequence shown here is derived from an EMBL/GenBank/DDBJ whole genome shotgun (WGS) entry which is preliminary data.</text>
</comment>
<protein>
    <submittedName>
        <fullName evidence="1">DUF6478 family protein</fullName>
    </submittedName>
</protein>
<gene>
    <name evidence="1" type="ORF">QWZ10_19760</name>
</gene>
<dbReference type="Pfam" id="PF20086">
    <property type="entry name" value="DUF6478"/>
    <property type="match status" value="1"/>
</dbReference>
<evidence type="ECO:0000313" key="1">
    <source>
        <dbReference type="EMBL" id="MDN3713407.1"/>
    </source>
</evidence>
<dbReference type="Proteomes" id="UP001243846">
    <property type="component" value="Unassembled WGS sequence"/>
</dbReference>
<name>A0ABT8DDM6_9RHOB</name>
<sequence length="261" mass="29739">MAIRPRKWLDRKLREAAYRRWSHVAEIAAGLGTVRKRSLREEALVLRRKLDLVLIRTDRRIELGREALSALHLPIGTDWRWRPGLMSTPIRPTGIASPESGDRLGEEAAVWHDCRDSALILKQISNLRETDLAPFGLEMEVFAFSGSFLSLSIDLPKDALSGLTRSHILRLETGLSAERAMNVYARLNVLSGPNTDQVTHHLAELGTNSVGHQVTEFDLAYTEINEKRLEKIWIDLIFESPFMNALQLRELFVSRHLRAEF</sequence>
<dbReference type="InterPro" id="IPR045514">
    <property type="entry name" value="DUF6478"/>
</dbReference>
<organism evidence="1 2">
    <name type="scientific">Paracoccus cavernae</name>
    <dbReference type="NCBI Taxonomy" id="1571207"/>
    <lineage>
        <taxon>Bacteria</taxon>
        <taxon>Pseudomonadati</taxon>
        <taxon>Pseudomonadota</taxon>
        <taxon>Alphaproteobacteria</taxon>
        <taxon>Rhodobacterales</taxon>
        <taxon>Paracoccaceae</taxon>
        <taxon>Paracoccus</taxon>
    </lineage>
</organism>
<accession>A0ABT8DDM6</accession>
<keyword evidence="2" id="KW-1185">Reference proteome</keyword>
<proteinExistence type="predicted"/>
<dbReference type="EMBL" id="JAUFRC010000001">
    <property type="protein sequence ID" value="MDN3713407.1"/>
    <property type="molecule type" value="Genomic_DNA"/>
</dbReference>
<evidence type="ECO:0000313" key="2">
    <source>
        <dbReference type="Proteomes" id="UP001243846"/>
    </source>
</evidence>
<reference evidence="2" key="1">
    <citation type="journal article" date="2019" name="Int. J. Syst. Evol. Microbiol.">
        <title>The Global Catalogue of Microorganisms (GCM) 10K type strain sequencing project: providing services to taxonomists for standard genome sequencing and annotation.</title>
        <authorList>
            <consortium name="The Broad Institute Genomics Platform"/>
            <consortium name="The Broad Institute Genome Sequencing Center for Infectious Disease"/>
            <person name="Wu L."/>
            <person name="Ma J."/>
        </authorList>
    </citation>
    <scope>NUCLEOTIDE SEQUENCE [LARGE SCALE GENOMIC DNA]</scope>
    <source>
        <strain evidence="2">CECT 8482</strain>
    </source>
</reference>